<evidence type="ECO:0000313" key="3">
    <source>
        <dbReference type="Proteomes" id="UP000726105"/>
    </source>
</evidence>
<dbReference type="SMART" id="SM00382">
    <property type="entry name" value="AAA"/>
    <property type="match status" value="1"/>
</dbReference>
<dbReference type="EMBL" id="JADJIB010000002">
    <property type="protein sequence ID" value="MBK7272516.1"/>
    <property type="molecule type" value="Genomic_DNA"/>
</dbReference>
<evidence type="ECO:0000313" key="2">
    <source>
        <dbReference type="EMBL" id="MBK7272516.1"/>
    </source>
</evidence>
<dbReference type="InterPro" id="IPR041685">
    <property type="entry name" value="AAA_GajA/Old/RecF-like"/>
</dbReference>
<dbReference type="Pfam" id="PF13175">
    <property type="entry name" value="AAA_15"/>
    <property type="match status" value="1"/>
</dbReference>
<evidence type="ECO:0000259" key="1">
    <source>
        <dbReference type="SMART" id="SM00382"/>
    </source>
</evidence>
<dbReference type="InterPro" id="IPR027417">
    <property type="entry name" value="P-loop_NTPase"/>
</dbReference>
<dbReference type="Proteomes" id="UP000726105">
    <property type="component" value="Unassembled WGS sequence"/>
</dbReference>
<sequence>MSANWRVKVRLTKAEFSGFGRLADAQINLDHKVVAIVGPNEAGKTTLLKALAYIDNGKSLAAAQRSRGISGEIADTHVVVRVQYRLNKEDQTTVEHLDLNEKPIELWLSRTAGPAETAREVVPAPRKNLATLAAALGDLRTASTDAALAALETADPTDRDDGDGGEEPNERRVSFVSRLKNTVLGIDATDVAVAAAKAADLAPASWVAEFDEHGLGGEIRTALERVQEWIDRPDPTHEVAETLYNRSPDILLFANEDRLLKPNYELTEESVNTPPAALRNLTTMADLSLSELWKKINNGDEGARETLIEQANQTLQTKFAEVWNQSKISAHLKINGASLEIRVKQDGRMITQFHERSAGVQMFVALVAFLTVKGQAVPPILLIDEAETHLHIDAQADLVNEFMAQTRAAKIIYTTHSPACLPPDLGTNIRAVVPDPNNGQRSRVEGSFWTQGVGYSPLMLAMGAGAAAFSAARKVVLAEGATEMLMLPSLIKKAIRAEDLDYQVAPGLSEVPVSMYPELDLEGARVAFLVDGDDGGSELRDALIEAGVPEGRIVTLGALTLENLLEPTPYRQVIATLINEAAGAERVTVEDVPSLPDNGSALWPRIVSDWARANGHPLPGKRVIASRLVEAGLAVPSIRGVEVLKAAHAALTLALDGANR</sequence>
<dbReference type="PANTHER" id="PTHR43581">
    <property type="entry name" value="ATP/GTP PHOSPHATASE"/>
    <property type="match status" value="1"/>
</dbReference>
<name>A0A935M4S6_9MICO</name>
<reference evidence="2 3" key="1">
    <citation type="submission" date="2020-10" db="EMBL/GenBank/DDBJ databases">
        <title>Connecting structure to function with the recovery of over 1000 high-quality activated sludge metagenome-assembled genomes encoding full-length rRNA genes using long-read sequencing.</title>
        <authorList>
            <person name="Singleton C.M."/>
            <person name="Petriglieri F."/>
            <person name="Kristensen J.M."/>
            <person name="Kirkegaard R.H."/>
            <person name="Michaelsen T.Y."/>
            <person name="Andersen M.H."/>
            <person name="Karst S.M."/>
            <person name="Dueholm M.S."/>
            <person name="Nielsen P.H."/>
            <person name="Albertsen M."/>
        </authorList>
    </citation>
    <scope>NUCLEOTIDE SEQUENCE [LARGE SCALE GENOMIC DNA]</scope>
    <source>
        <strain evidence="2">Ega_18-Q3-R5-49_MAXAC.001</strain>
    </source>
</reference>
<organism evidence="2 3">
    <name type="scientific">Candidatus Phosphoribacter hodrii</name>
    <dbReference type="NCBI Taxonomy" id="2953743"/>
    <lineage>
        <taxon>Bacteria</taxon>
        <taxon>Bacillati</taxon>
        <taxon>Actinomycetota</taxon>
        <taxon>Actinomycetes</taxon>
        <taxon>Micrococcales</taxon>
        <taxon>Dermatophilaceae</taxon>
        <taxon>Candidatus Phosphoribacter</taxon>
    </lineage>
</organism>
<gene>
    <name evidence="2" type="ORF">IPI13_04905</name>
</gene>
<dbReference type="Gene3D" id="3.40.50.300">
    <property type="entry name" value="P-loop containing nucleotide triphosphate hydrolases"/>
    <property type="match status" value="2"/>
</dbReference>
<protein>
    <submittedName>
        <fullName evidence="2">AAA family ATPase</fullName>
    </submittedName>
</protein>
<dbReference type="AlphaFoldDB" id="A0A935M4S6"/>
<proteinExistence type="predicted"/>
<feature type="domain" description="AAA+ ATPase" evidence="1">
    <location>
        <begin position="30"/>
        <end position="439"/>
    </location>
</feature>
<comment type="caution">
    <text evidence="2">The sequence shown here is derived from an EMBL/GenBank/DDBJ whole genome shotgun (WGS) entry which is preliminary data.</text>
</comment>
<dbReference type="InterPro" id="IPR051396">
    <property type="entry name" value="Bact_Antivir_Def_Nuclease"/>
</dbReference>
<dbReference type="SUPFAM" id="SSF52540">
    <property type="entry name" value="P-loop containing nucleoside triphosphate hydrolases"/>
    <property type="match status" value="1"/>
</dbReference>
<dbReference type="InterPro" id="IPR003593">
    <property type="entry name" value="AAA+_ATPase"/>
</dbReference>
<accession>A0A935M4S6</accession>
<dbReference type="PANTHER" id="PTHR43581:SF2">
    <property type="entry name" value="EXCINUCLEASE ATPASE SUBUNIT"/>
    <property type="match status" value="1"/>
</dbReference>